<dbReference type="InterPro" id="IPR036962">
    <property type="entry name" value="Glyco_hydro_3_N_sf"/>
</dbReference>
<protein>
    <recommendedName>
        <fullName evidence="3">beta-glucosidase</fullName>
        <ecNumber evidence="3">3.2.1.21</ecNumber>
    </recommendedName>
</protein>
<dbReference type="Gene3D" id="3.20.20.300">
    <property type="entry name" value="Glycoside hydrolase, family 3, N-terminal domain"/>
    <property type="match status" value="1"/>
</dbReference>
<dbReference type="PRINTS" id="PR00133">
    <property type="entry name" value="GLHYDRLASE3"/>
</dbReference>
<evidence type="ECO:0000256" key="4">
    <source>
        <dbReference type="ARBA" id="ARBA00022729"/>
    </source>
</evidence>
<dbReference type="PROSITE" id="PS00775">
    <property type="entry name" value="GLYCOSYL_HYDROL_F3"/>
    <property type="match status" value="1"/>
</dbReference>
<dbReference type="InterPro" id="IPR051915">
    <property type="entry name" value="Cellulose_Degrad_GH3"/>
</dbReference>
<dbReference type="RefSeq" id="WP_204467569.1">
    <property type="nucleotide sequence ID" value="NZ_JAFBCV010000011.1"/>
</dbReference>
<evidence type="ECO:0000256" key="2">
    <source>
        <dbReference type="ARBA" id="ARBA00005336"/>
    </source>
</evidence>
<comment type="similarity">
    <text evidence="2 7">Belongs to the glycosyl hydrolase 3 family.</text>
</comment>
<dbReference type="GO" id="GO:0008422">
    <property type="term" value="F:beta-glucosidase activity"/>
    <property type="evidence" value="ECO:0007669"/>
    <property type="project" value="UniProtKB-EC"/>
</dbReference>
<evidence type="ECO:0000313" key="10">
    <source>
        <dbReference type="Proteomes" id="UP001179280"/>
    </source>
</evidence>
<evidence type="ECO:0000256" key="1">
    <source>
        <dbReference type="ARBA" id="ARBA00000448"/>
    </source>
</evidence>
<evidence type="ECO:0000256" key="3">
    <source>
        <dbReference type="ARBA" id="ARBA00012744"/>
    </source>
</evidence>
<keyword evidence="6 7" id="KW-0326">Glycosidase</keyword>
<dbReference type="InterPro" id="IPR017853">
    <property type="entry name" value="GH"/>
</dbReference>
<gene>
    <name evidence="9" type="ORF">JOC54_003401</name>
</gene>
<dbReference type="EC" id="3.2.1.21" evidence="3"/>
<proteinExistence type="inferred from homology"/>
<dbReference type="InterPro" id="IPR026891">
    <property type="entry name" value="Fn3-like"/>
</dbReference>
<reference evidence="9" key="1">
    <citation type="submission" date="2021-01" db="EMBL/GenBank/DDBJ databases">
        <title>Genomic Encyclopedia of Type Strains, Phase IV (KMG-IV): sequencing the most valuable type-strain genomes for metagenomic binning, comparative biology and taxonomic classification.</title>
        <authorList>
            <person name="Goeker M."/>
        </authorList>
    </citation>
    <scope>NUCLEOTIDE SEQUENCE</scope>
    <source>
        <strain evidence="9">DSM 21943</strain>
    </source>
</reference>
<dbReference type="SMART" id="SM01217">
    <property type="entry name" value="Fn3_like"/>
    <property type="match status" value="1"/>
</dbReference>
<dbReference type="EMBL" id="JAFBCV010000011">
    <property type="protein sequence ID" value="MBM7840121.1"/>
    <property type="molecule type" value="Genomic_DNA"/>
</dbReference>
<name>A0ABS2SY42_9BACI</name>
<evidence type="ECO:0000256" key="6">
    <source>
        <dbReference type="ARBA" id="ARBA00023295"/>
    </source>
</evidence>
<evidence type="ECO:0000259" key="8">
    <source>
        <dbReference type="SMART" id="SM01217"/>
    </source>
</evidence>
<dbReference type="SUPFAM" id="SSF52279">
    <property type="entry name" value="Beta-D-glucan exohydrolase, C-terminal domain"/>
    <property type="match status" value="1"/>
</dbReference>
<accession>A0ABS2SY42</accession>
<evidence type="ECO:0000256" key="7">
    <source>
        <dbReference type="RuleBase" id="RU361161"/>
    </source>
</evidence>
<dbReference type="InterPro" id="IPR013783">
    <property type="entry name" value="Ig-like_fold"/>
</dbReference>
<comment type="catalytic activity">
    <reaction evidence="1">
        <text>Hydrolysis of terminal, non-reducing beta-D-glucosyl residues with release of beta-D-glucose.</text>
        <dbReference type="EC" id="3.2.1.21"/>
    </reaction>
</comment>
<keyword evidence="5 7" id="KW-0378">Hydrolase</keyword>
<dbReference type="Gene3D" id="2.60.40.10">
    <property type="entry name" value="Immunoglobulins"/>
    <property type="match status" value="1"/>
</dbReference>
<dbReference type="SUPFAM" id="SSF51445">
    <property type="entry name" value="(Trans)glycosidases"/>
    <property type="match status" value="1"/>
</dbReference>
<keyword evidence="10" id="KW-1185">Reference proteome</keyword>
<dbReference type="Gene3D" id="3.40.50.1700">
    <property type="entry name" value="Glycoside hydrolase family 3 C-terminal domain"/>
    <property type="match status" value="1"/>
</dbReference>
<dbReference type="NCBIfam" id="NF011678">
    <property type="entry name" value="PRK15098.1"/>
    <property type="match status" value="1"/>
</dbReference>
<keyword evidence="4" id="KW-0732">Signal</keyword>
<dbReference type="PANTHER" id="PTHR30620:SF16">
    <property type="entry name" value="LYSOSOMAL BETA GLUCOSIDASE"/>
    <property type="match status" value="1"/>
</dbReference>
<dbReference type="InterPro" id="IPR002772">
    <property type="entry name" value="Glyco_hydro_3_C"/>
</dbReference>
<dbReference type="Pfam" id="PF01915">
    <property type="entry name" value="Glyco_hydro_3_C"/>
    <property type="match status" value="1"/>
</dbReference>
<dbReference type="Pfam" id="PF14310">
    <property type="entry name" value="Fn3-like"/>
    <property type="match status" value="1"/>
</dbReference>
<feature type="domain" description="Fibronectin type III-like" evidence="8">
    <location>
        <begin position="635"/>
        <end position="704"/>
    </location>
</feature>
<dbReference type="Proteomes" id="UP001179280">
    <property type="component" value="Unassembled WGS sequence"/>
</dbReference>
<comment type="caution">
    <text evidence="9">The sequence shown here is derived from an EMBL/GenBank/DDBJ whole genome shotgun (WGS) entry which is preliminary data.</text>
</comment>
<evidence type="ECO:0000256" key="5">
    <source>
        <dbReference type="ARBA" id="ARBA00022801"/>
    </source>
</evidence>
<organism evidence="9 10">
    <name type="scientific">Shouchella xiaoxiensis</name>
    <dbReference type="NCBI Taxonomy" id="766895"/>
    <lineage>
        <taxon>Bacteria</taxon>
        <taxon>Bacillati</taxon>
        <taxon>Bacillota</taxon>
        <taxon>Bacilli</taxon>
        <taxon>Bacillales</taxon>
        <taxon>Bacillaceae</taxon>
        <taxon>Shouchella</taxon>
    </lineage>
</organism>
<dbReference type="InterPro" id="IPR036881">
    <property type="entry name" value="Glyco_hydro_3_C_sf"/>
</dbReference>
<dbReference type="Pfam" id="PF00933">
    <property type="entry name" value="Glyco_hydro_3"/>
    <property type="match status" value="1"/>
</dbReference>
<dbReference type="InterPro" id="IPR019800">
    <property type="entry name" value="Glyco_hydro_3_AS"/>
</dbReference>
<dbReference type="InterPro" id="IPR001764">
    <property type="entry name" value="Glyco_hydro_3_N"/>
</dbReference>
<sequence>MERYAIDVLLEKMTLDEKIGQLMQYAGAFYSEEANDTPVTGPAELPINQHAVKKSGSVLGVAGAKKTIGIQKEHLKSNRLGIPLLFMADVINGFRTIFPIPLALGSTWEPELVQQAQSVAAKEAASAGVHVCFAPMVDLVRDPRWGRVMESTGEDSFLNSRFAEATVKGFQGNDLRKEFDRVAACVKHFAAYGAAEAGRDYNTVDMSERELREQYLPAYKAALDAGSELVMTAFNTVDSVPATGNKPLMRGILREEFGFEGVLISDYGAVGELIPHGVAENEKEAAQKAITAGVDIEMMSLCYENDLKGLVETGEVSIDLVDEAVLRILQLKEKLGLFDDPYRGVSEGREEQTLFTAEHRELARKTAEKSTVLLKNNGVLPLKTKKIALIGPYGDNKDILGEWSIFGKQEEAVTLKEGLALHSEQIVYAAGAQMYERDQEHFQEAMVLAKSVDTVVLALGEGRDRSGEGRSRANITIEECQLELLRELKAIGKKVVVVLFNARPLDLTEVDQLADAILEAWHPGSEGGAAVANILFGSVVPSGKLSMSFPRTVGQLPLYYNSYSTGRPLPENSDERFFSRYIDVANTPLYSFGHGLSYASFQYENLTLDKTEIQRHESINASITITNTSHFDGEETVQLYIQDIVGEVVRPVKELKGFKKIIIEANESKTVSFTITEDMLRYHHADLSYTSDPGNFRVFIGTSSSNTEQAEFRLIK</sequence>
<dbReference type="PANTHER" id="PTHR30620">
    <property type="entry name" value="PERIPLASMIC BETA-GLUCOSIDASE-RELATED"/>
    <property type="match status" value="1"/>
</dbReference>
<evidence type="ECO:0000313" key="9">
    <source>
        <dbReference type="EMBL" id="MBM7840121.1"/>
    </source>
</evidence>